<gene>
    <name evidence="1" type="ORF">ACJMK2_002802</name>
</gene>
<proteinExistence type="predicted"/>
<feature type="non-terminal residue" evidence="1">
    <location>
        <position position="56"/>
    </location>
</feature>
<protein>
    <submittedName>
        <fullName evidence="1">Uncharacterized protein</fullName>
    </submittedName>
</protein>
<sequence length="56" mass="6172">MEIQPTQQHIEIIADEYVAANDDDLTADQIQQISTALTNQPDQITGITNQTANMIS</sequence>
<dbReference type="EMBL" id="JBJQND010000001">
    <property type="protein sequence ID" value="KAL3890520.1"/>
    <property type="molecule type" value="Genomic_DNA"/>
</dbReference>
<dbReference type="AlphaFoldDB" id="A0ABD3XY49"/>
<name>A0ABD3XY49_SINWO</name>
<accession>A0ABD3XY49</accession>
<organism evidence="1 2">
    <name type="scientific">Sinanodonta woodiana</name>
    <name type="common">Chinese pond mussel</name>
    <name type="synonym">Anodonta woodiana</name>
    <dbReference type="NCBI Taxonomy" id="1069815"/>
    <lineage>
        <taxon>Eukaryota</taxon>
        <taxon>Metazoa</taxon>
        <taxon>Spiralia</taxon>
        <taxon>Lophotrochozoa</taxon>
        <taxon>Mollusca</taxon>
        <taxon>Bivalvia</taxon>
        <taxon>Autobranchia</taxon>
        <taxon>Heteroconchia</taxon>
        <taxon>Palaeoheterodonta</taxon>
        <taxon>Unionida</taxon>
        <taxon>Unionoidea</taxon>
        <taxon>Unionidae</taxon>
        <taxon>Unioninae</taxon>
        <taxon>Sinanodonta</taxon>
    </lineage>
</organism>
<reference evidence="1 2" key="1">
    <citation type="submission" date="2024-11" db="EMBL/GenBank/DDBJ databases">
        <title>Chromosome-level genome assembly of the freshwater bivalve Anodonta woodiana.</title>
        <authorList>
            <person name="Chen X."/>
        </authorList>
    </citation>
    <scope>NUCLEOTIDE SEQUENCE [LARGE SCALE GENOMIC DNA]</scope>
    <source>
        <strain evidence="1">MN2024</strain>
        <tissue evidence="1">Gills</tissue>
    </source>
</reference>
<evidence type="ECO:0000313" key="1">
    <source>
        <dbReference type="EMBL" id="KAL3890520.1"/>
    </source>
</evidence>
<keyword evidence="2" id="KW-1185">Reference proteome</keyword>
<evidence type="ECO:0000313" key="2">
    <source>
        <dbReference type="Proteomes" id="UP001634394"/>
    </source>
</evidence>
<comment type="caution">
    <text evidence="1">The sequence shown here is derived from an EMBL/GenBank/DDBJ whole genome shotgun (WGS) entry which is preliminary data.</text>
</comment>
<dbReference type="Proteomes" id="UP001634394">
    <property type="component" value="Unassembled WGS sequence"/>
</dbReference>